<dbReference type="GeneID" id="74568398"/>
<dbReference type="KEGG" id="naer:MJ1_0451"/>
<sequence>MVYKFLIKKIYILVILSILSIFSVNSVFSAVGATLVGYNGTNANPGPGSNSVSVNLPLGNLYYCTASVNGGSTIVPYFNILVDNSGYSVIGNNTQNSCSYTFNRGGPAGNGNNALIGLTINNYSQYLILDNLTFNFRKSATQSVSFNVNGQNETVFILLAAGSNNGQAGITTVTLPAGCSEINYEEAGPANNPNNAVYAAGCQDLAPGSYSFTFDANVGGPGTTNYASVFVYAFPVFTFELIPSSNLITEIPGKTITDNIQLTQLTGNTPLPVNLSCSTSNTNLGCYLSNNTATPNTTVTLYINSTTSITPGTYTVTINGISENNATNSTTITVNVPQELINVSSNPSSITLSPGSNSSTIITASDNYGDNLNISASCPSPLSCSFSGQNSVIIPSGGSTSLDISVPSSASQGLYIINVTATDIVTNKTQVNVTVVIENINIALNQTSGNLNSGQSISIQVSGTDNLGNNLTLRCLSPSSVTCSPAEVNITSGGSQIFTITAPNVNSYQQYNITFLGIDQVTGLSNISIFTLNVYPYPIIYIISPNNNTKSNYYGLNLTFYTNYPNVNITINGNKYNINVTPGINNIYLRYNNSSNGLPSLYNIIPNGGNISIELSTESYNNIVNSTGIYIYQLPEPVFNVSYTSPTPSNGYISNLWLLQIYGNVYDNTEGIDYCNIQFLNQSNNQWVTISSSTECNDVFYNGLLQEYSKYNGQYYQLYYRIYGYNNYGLYNITPEQVIYFSPNSQNITVINNSLTNNQINNIIQGSINNNIPIVVFPQGIYLVNLNINPQGKNIELLGSGNVLFEPANPGLPVINIESSNVNITNINIQTNLFALRLTNGTVNIYNSNINSGLFGIQVENPSILNIYNSTINGNIGAIYGTGTFQNSTIENSNIQSSVWGIYDNNPENIIINNNNINANIFGIDLDGNAINNTINNNNVDSNIFGIKLNNGYNNYIENNNIDSNIFGIDLGSGNNYILNDLIKVGSVFGLYETNNNYINNVTAYGGIFGLNIYGNASNIYDYNSQLGVAINNNGTINNLTVSTGTIDINYIGSGFINNANSFASSIINNTIQYNFASGILLIGSLNANITFTNIPTGNYIIEKIVGGSGNIISTNNTFSPSGFGIYALYYS</sequence>
<organism evidence="1 2">
    <name type="scientific">Nanobdella aerobiophila</name>
    <dbReference type="NCBI Taxonomy" id="2586965"/>
    <lineage>
        <taxon>Archaea</taxon>
        <taxon>Nanobdellota</taxon>
        <taxon>Nanobdellia</taxon>
        <taxon>Nanobdellales</taxon>
        <taxon>Nanobdellaceae</taxon>
        <taxon>Nanobdella</taxon>
    </lineage>
</organism>
<accession>A0A915WSS1</accession>
<dbReference type="AlphaFoldDB" id="A0A915WSS1"/>
<proteinExistence type="predicted"/>
<gene>
    <name evidence="1" type="ORF">MJ1_0451</name>
</gene>
<protein>
    <recommendedName>
        <fullName evidence="3">Right handed beta helix domain-containing protein</fullName>
    </recommendedName>
</protein>
<dbReference type="SMART" id="SM00710">
    <property type="entry name" value="PbH1"/>
    <property type="match status" value="10"/>
</dbReference>
<dbReference type="SUPFAM" id="SSF51126">
    <property type="entry name" value="Pectin lyase-like"/>
    <property type="match status" value="1"/>
</dbReference>
<dbReference type="InterPro" id="IPR012334">
    <property type="entry name" value="Pectin_lyas_fold"/>
</dbReference>
<evidence type="ECO:0000313" key="1">
    <source>
        <dbReference type="EMBL" id="BBL45610.1"/>
    </source>
</evidence>
<keyword evidence="2" id="KW-1185">Reference proteome</keyword>
<dbReference type="Proteomes" id="UP001055553">
    <property type="component" value="Chromosome"/>
</dbReference>
<dbReference type="Gene3D" id="2.160.20.10">
    <property type="entry name" value="Single-stranded right-handed beta-helix, Pectin lyase-like"/>
    <property type="match status" value="1"/>
</dbReference>
<dbReference type="InterPro" id="IPR006626">
    <property type="entry name" value="PbH1"/>
</dbReference>
<reference evidence="2" key="1">
    <citation type="journal article" date="2022" name="Int. J. Syst. Evol. Microbiol.">
        <title>Nanobdella aerobiophila gen. nov., sp. nov., a thermoacidophilic, obligate ectosymbiotic archaeon, and proposal of Nanobdellaceae fam. nov., Nanobdellales ord. nov. and Nanobdellia class. nov.</title>
        <authorList>
            <person name="Kato S."/>
            <person name="Ogasawara A."/>
            <person name="Itoh T."/>
            <person name="Sakai H.D."/>
            <person name="Shimizu M."/>
            <person name="Yuki M."/>
            <person name="Kaneko M."/>
            <person name="Takashina T."/>
            <person name="Ohkuma M."/>
        </authorList>
    </citation>
    <scope>NUCLEOTIDE SEQUENCE [LARGE SCALE GENOMIC DNA]</scope>
    <source>
        <strain evidence="2">MJ1</strain>
    </source>
</reference>
<dbReference type="SMR" id="A0A915WSS1"/>
<dbReference type="EMBL" id="AP019769">
    <property type="protein sequence ID" value="BBL45610.1"/>
    <property type="molecule type" value="Genomic_DNA"/>
</dbReference>
<evidence type="ECO:0000313" key="2">
    <source>
        <dbReference type="Proteomes" id="UP001055553"/>
    </source>
</evidence>
<evidence type="ECO:0008006" key="3">
    <source>
        <dbReference type="Google" id="ProtNLM"/>
    </source>
</evidence>
<name>A0A915WSS1_9ARCH</name>
<dbReference type="InterPro" id="IPR011050">
    <property type="entry name" value="Pectin_lyase_fold/virulence"/>
</dbReference>
<dbReference type="RefSeq" id="WP_258392927.1">
    <property type="nucleotide sequence ID" value="NZ_AP019769.1"/>
</dbReference>